<keyword evidence="2" id="KW-0732">Signal</keyword>
<name>A0A520MPA5_9GAMM</name>
<keyword evidence="1 4" id="KW-0378">Hydrolase</keyword>
<evidence type="ECO:0000313" key="5">
    <source>
        <dbReference type="Proteomes" id="UP000315889"/>
    </source>
</evidence>
<dbReference type="NCBIfam" id="NF002043">
    <property type="entry name" value="PRK00870.1"/>
    <property type="match status" value="1"/>
</dbReference>
<comment type="caution">
    <text evidence="4">The sequence shown here is derived from an EMBL/GenBank/DDBJ whole genome shotgun (WGS) entry which is preliminary data.</text>
</comment>
<dbReference type="PANTHER" id="PTHR42977">
    <property type="entry name" value="HYDROLASE-RELATED"/>
    <property type="match status" value="1"/>
</dbReference>
<dbReference type="Pfam" id="PF00561">
    <property type="entry name" value="Abhydrolase_1"/>
    <property type="match status" value="1"/>
</dbReference>
<dbReference type="PRINTS" id="PR00111">
    <property type="entry name" value="ABHYDROLASE"/>
</dbReference>
<evidence type="ECO:0000256" key="1">
    <source>
        <dbReference type="ARBA" id="ARBA00022801"/>
    </source>
</evidence>
<dbReference type="EMBL" id="SHBP01000001">
    <property type="protein sequence ID" value="RZO23053.1"/>
    <property type="molecule type" value="Genomic_DNA"/>
</dbReference>
<organism evidence="4 5">
    <name type="scientific">SAR92 clade bacterium</name>
    <dbReference type="NCBI Taxonomy" id="2315479"/>
    <lineage>
        <taxon>Bacteria</taxon>
        <taxon>Pseudomonadati</taxon>
        <taxon>Pseudomonadota</taxon>
        <taxon>Gammaproteobacteria</taxon>
        <taxon>Cellvibrionales</taxon>
        <taxon>Porticoccaceae</taxon>
        <taxon>SAR92 clade</taxon>
    </lineage>
</organism>
<accession>A0A520MPA5</accession>
<proteinExistence type="predicted"/>
<dbReference type="InterPro" id="IPR000073">
    <property type="entry name" value="AB_hydrolase_1"/>
</dbReference>
<evidence type="ECO:0000313" key="4">
    <source>
        <dbReference type="EMBL" id="RZO23053.1"/>
    </source>
</evidence>
<dbReference type="InterPro" id="IPR051340">
    <property type="entry name" value="Haloalkane_dehalogenase"/>
</dbReference>
<feature type="signal peptide" evidence="2">
    <location>
        <begin position="1"/>
        <end position="22"/>
    </location>
</feature>
<dbReference type="PANTHER" id="PTHR42977:SF3">
    <property type="entry name" value="AB HYDROLASE-1 DOMAIN-CONTAINING PROTEIN"/>
    <property type="match status" value="1"/>
</dbReference>
<sequence>MNIYLKTALLIFVTLLNSPCLLGNESELSNDTIKKGVLRTPDERFKDLHEFPFEPNYIFIDGLRIHYLDEGPRDADPIILFHGEPTWSYLYRKMIPVLASEGHRVIVPDMVGFGKSDKFISKHDYSYQHHVDVMKELVTRLDLKDATHFGQDWGGLVGLRVVAELPDRFSRVVVSNTGMIARSGISSTLFEGFVKLLVWWHGEVTFEELKTASEDALAIENPSPIQGVRMFSKWIAHSYHAQDMDIVGIIETFGRINLTDREANAYEAPYPTGEYKAGAHVWPYLIPTQLAENEEYWVNVYEKWDKPFLVAFGGEERVTINMKDDFLNRIPNPTVVTLEGAGHFVQEEVGPELAMLISDFIAGRPVEGFSKKDESNLHELL</sequence>
<dbReference type="SUPFAM" id="SSF53474">
    <property type="entry name" value="alpha/beta-Hydrolases"/>
    <property type="match status" value="1"/>
</dbReference>
<dbReference type="Proteomes" id="UP000315889">
    <property type="component" value="Unassembled WGS sequence"/>
</dbReference>
<dbReference type="InterPro" id="IPR000639">
    <property type="entry name" value="Epox_hydrolase-like"/>
</dbReference>
<protein>
    <submittedName>
        <fullName evidence="4">Alpha/beta fold hydrolase</fullName>
    </submittedName>
</protein>
<dbReference type="Gene3D" id="3.40.50.1820">
    <property type="entry name" value="alpha/beta hydrolase"/>
    <property type="match status" value="1"/>
</dbReference>
<evidence type="ECO:0000259" key="3">
    <source>
        <dbReference type="Pfam" id="PF00561"/>
    </source>
</evidence>
<reference evidence="4 5" key="1">
    <citation type="submission" date="2019-02" db="EMBL/GenBank/DDBJ databases">
        <title>Prokaryotic population dynamics and viral predation in marine succession experiment using metagenomics: the confinement effect.</title>
        <authorList>
            <person name="Haro-Moreno J.M."/>
            <person name="Rodriguez-Valera F."/>
            <person name="Lopez-Perez M."/>
        </authorList>
    </citation>
    <scope>NUCLEOTIDE SEQUENCE [LARGE SCALE GENOMIC DNA]</scope>
    <source>
        <strain evidence="4">MED-G170</strain>
    </source>
</reference>
<dbReference type="InterPro" id="IPR029058">
    <property type="entry name" value="AB_hydrolase_fold"/>
</dbReference>
<dbReference type="GO" id="GO:0004301">
    <property type="term" value="F:epoxide hydrolase activity"/>
    <property type="evidence" value="ECO:0007669"/>
    <property type="project" value="TreeGrafter"/>
</dbReference>
<feature type="domain" description="AB hydrolase-1" evidence="3">
    <location>
        <begin position="77"/>
        <end position="348"/>
    </location>
</feature>
<gene>
    <name evidence="4" type="ORF">EVB03_01450</name>
</gene>
<evidence type="ECO:0000256" key="2">
    <source>
        <dbReference type="SAM" id="SignalP"/>
    </source>
</evidence>
<dbReference type="PRINTS" id="PR00412">
    <property type="entry name" value="EPOXHYDRLASE"/>
</dbReference>
<feature type="chain" id="PRO_5021847004" evidence="2">
    <location>
        <begin position="23"/>
        <end position="381"/>
    </location>
</feature>
<dbReference type="AlphaFoldDB" id="A0A520MPA5"/>